<comment type="caution">
    <text evidence="2">The sequence shown here is derived from an EMBL/GenBank/DDBJ whole genome shotgun (WGS) entry which is preliminary data.</text>
</comment>
<proteinExistence type="predicted"/>
<keyword evidence="3" id="KW-1185">Reference proteome</keyword>
<evidence type="ECO:0000256" key="1">
    <source>
        <dbReference type="SAM" id="MobiDB-lite"/>
    </source>
</evidence>
<feature type="compositionally biased region" description="Polar residues" evidence="1">
    <location>
        <begin position="1"/>
        <end position="13"/>
    </location>
</feature>
<name>A0A409YJ97_9AGAR</name>
<dbReference type="AlphaFoldDB" id="A0A409YJ97"/>
<evidence type="ECO:0000313" key="2">
    <source>
        <dbReference type="EMBL" id="PPR03062.1"/>
    </source>
</evidence>
<accession>A0A409YJ97</accession>
<organism evidence="2 3">
    <name type="scientific">Gymnopilus dilepis</name>
    <dbReference type="NCBI Taxonomy" id="231916"/>
    <lineage>
        <taxon>Eukaryota</taxon>
        <taxon>Fungi</taxon>
        <taxon>Dikarya</taxon>
        <taxon>Basidiomycota</taxon>
        <taxon>Agaricomycotina</taxon>
        <taxon>Agaricomycetes</taxon>
        <taxon>Agaricomycetidae</taxon>
        <taxon>Agaricales</taxon>
        <taxon>Agaricineae</taxon>
        <taxon>Hymenogastraceae</taxon>
        <taxon>Gymnopilus</taxon>
    </lineage>
</organism>
<gene>
    <name evidence="2" type="ORF">CVT26_004560</name>
</gene>
<reference evidence="2 3" key="1">
    <citation type="journal article" date="2018" name="Evol. Lett.">
        <title>Horizontal gene cluster transfer increased hallucinogenic mushroom diversity.</title>
        <authorList>
            <person name="Reynolds H.T."/>
            <person name="Vijayakumar V."/>
            <person name="Gluck-Thaler E."/>
            <person name="Korotkin H.B."/>
            <person name="Matheny P.B."/>
            <person name="Slot J.C."/>
        </authorList>
    </citation>
    <scope>NUCLEOTIDE SEQUENCE [LARGE SCALE GENOMIC DNA]</scope>
    <source>
        <strain evidence="2 3">SRW20</strain>
    </source>
</reference>
<dbReference type="InParanoid" id="A0A409YJ97"/>
<dbReference type="EMBL" id="NHYE01000781">
    <property type="protein sequence ID" value="PPR03062.1"/>
    <property type="molecule type" value="Genomic_DNA"/>
</dbReference>
<evidence type="ECO:0000313" key="3">
    <source>
        <dbReference type="Proteomes" id="UP000284706"/>
    </source>
</evidence>
<protein>
    <submittedName>
        <fullName evidence="2">Uncharacterized protein</fullName>
    </submittedName>
</protein>
<dbReference type="Proteomes" id="UP000284706">
    <property type="component" value="Unassembled WGS sequence"/>
</dbReference>
<feature type="region of interest" description="Disordered" evidence="1">
    <location>
        <begin position="1"/>
        <end position="32"/>
    </location>
</feature>
<sequence length="92" mass="9819">MSIKQPTLSQLGVTSREGGGSSYSGGDDAHWAPEGRSATSYSLFDAREVGLAQVRECCWAEFGSPPRLLLVFSSEEGAQRVVTASVRVVKVN</sequence>